<dbReference type="RefSeq" id="WP_035271194.1">
    <property type="nucleotide sequence ID" value="NZ_CP092182.1"/>
</dbReference>
<evidence type="ECO:0000256" key="1">
    <source>
        <dbReference type="ARBA" id="ARBA00002856"/>
    </source>
</evidence>
<dbReference type="Pfam" id="PF00440">
    <property type="entry name" value="TetR_N"/>
    <property type="match status" value="1"/>
</dbReference>
<dbReference type="PRINTS" id="PR00455">
    <property type="entry name" value="HTHTETR"/>
</dbReference>
<dbReference type="NCBIfam" id="NF010319">
    <property type="entry name" value="PRK13756.1"/>
    <property type="match status" value="1"/>
</dbReference>
<name>A0AAE9HA24_ALCFA</name>
<dbReference type="PRINTS" id="PR00400">
    <property type="entry name" value="TETREPRESSOR"/>
</dbReference>
<gene>
    <name evidence="8" type="primary">tetR</name>
    <name evidence="8" type="ORF">MXF72_15535</name>
</gene>
<dbReference type="InterPro" id="IPR004111">
    <property type="entry name" value="Repressor_TetR_C"/>
</dbReference>
<sequence>MKKISKETVIETALELLNEVGMDGLSTRKLAERLQVQQPALYWHFRDKRALFDALAHAMLVNKHSHALPEDNEDWRIFLRKNAQGFRAALLSYRDGARIHAGTRPTELQLDIAQAQIGFLCKAGFEAKNAVWALWTISHYVVGSVLEQQAAQSEQQNTDAPSTSATQADTPPDLLSLFQEVEQEGMDAAFDFGLNSLIAGLEPFCKQGTER</sequence>
<feature type="domain" description="HTH tetR-type" evidence="7">
    <location>
        <begin position="3"/>
        <end position="63"/>
    </location>
</feature>
<dbReference type="SUPFAM" id="SSF48498">
    <property type="entry name" value="Tetracyclin repressor-like, C-terminal domain"/>
    <property type="match status" value="1"/>
</dbReference>
<dbReference type="EMBL" id="CP095873">
    <property type="protein sequence ID" value="UPL20791.1"/>
    <property type="molecule type" value="Genomic_DNA"/>
</dbReference>
<dbReference type="InterPro" id="IPR003012">
    <property type="entry name" value="Tet_transcr_reg_TetR"/>
</dbReference>
<organism evidence="8 9">
    <name type="scientific">Alcaligenes faecalis</name>
    <dbReference type="NCBI Taxonomy" id="511"/>
    <lineage>
        <taxon>Bacteria</taxon>
        <taxon>Pseudomonadati</taxon>
        <taxon>Pseudomonadota</taxon>
        <taxon>Betaproteobacteria</taxon>
        <taxon>Burkholderiales</taxon>
        <taxon>Alcaligenaceae</taxon>
        <taxon>Alcaligenes</taxon>
    </lineage>
</organism>
<evidence type="ECO:0000256" key="4">
    <source>
        <dbReference type="ARBA" id="ARBA00023125"/>
    </source>
</evidence>
<evidence type="ECO:0000256" key="3">
    <source>
        <dbReference type="ARBA" id="ARBA00023015"/>
    </source>
</evidence>
<evidence type="ECO:0000256" key="6">
    <source>
        <dbReference type="PROSITE-ProRule" id="PRU00335"/>
    </source>
</evidence>
<dbReference type="GO" id="GO:0045892">
    <property type="term" value="P:negative regulation of DNA-templated transcription"/>
    <property type="evidence" value="ECO:0007669"/>
    <property type="project" value="InterPro"/>
</dbReference>
<dbReference type="GO" id="GO:0046677">
    <property type="term" value="P:response to antibiotic"/>
    <property type="evidence" value="ECO:0007669"/>
    <property type="project" value="InterPro"/>
</dbReference>
<dbReference type="AlphaFoldDB" id="A0AAE9HA24"/>
<evidence type="ECO:0000259" key="7">
    <source>
        <dbReference type="PROSITE" id="PS50977"/>
    </source>
</evidence>
<dbReference type="InterPro" id="IPR050109">
    <property type="entry name" value="HTH-type_TetR-like_transc_reg"/>
</dbReference>
<comment type="function">
    <text evidence="1">TetR is the repressor of the tetracycline resistance element; its N-terminal region forms a helix-turn-helix structure and binds DNA. Binding of tetracycline to TetR reduces the repressor affinity for the tetracycline resistance gene (tetA) promoter operator sites.</text>
</comment>
<keyword evidence="4 6" id="KW-0238">DNA-binding</keyword>
<dbReference type="PROSITE" id="PS50977">
    <property type="entry name" value="HTH_TETR_2"/>
    <property type="match status" value="1"/>
</dbReference>
<dbReference type="InterPro" id="IPR001647">
    <property type="entry name" value="HTH_TetR"/>
</dbReference>
<evidence type="ECO:0000313" key="9">
    <source>
        <dbReference type="Proteomes" id="UP000830925"/>
    </source>
</evidence>
<keyword evidence="5" id="KW-0804">Transcription</keyword>
<dbReference type="InterPro" id="IPR023772">
    <property type="entry name" value="DNA-bd_HTH_TetR-type_CS"/>
</dbReference>
<keyword evidence="3" id="KW-0805">Transcription regulation</keyword>
<accession>A0AAE9HA24</accession>
<evidence type="ECO:0000256" key="5">
    <source>
        <dbReference type="ARBA" id="ARBA00023163"/>
    </source>
</evidence>
<keyword evidence="2" id="KW-0678">Repressor</keyword>
<feature type="DNA-binding region" description="H-T-H motif" evidence="6">
    <location>
        <begin position="26"/>
        <end position="45"/>
    </location>
</feature>
<dbReference type="PROSITE" id="PS01081">
    <property type="entry name" value="HTH_TETR_1"/>
    <property type="match status" value="1"/>
</dbReference>
<reference evidence="8" key="1">
    <citation type="submission" date="2022-04" db="EMBL/GenBank/DDBJ databases">
        <title>Genomic mining of Alcaligenes faecalis D334 producing ectoin and derivatives.</title>
        <authorList>
            <person name="Doan V.T."/>
            <person name="Quach N.T."/>
            <person name="Vu T.-H.-N."/>
            <person name="Phi Q.-T."/>
        </authorList>
    </citation>
    <scope>NUCLEOTIDE SEQUENCE</scope>
    <source>
        <strain evidence="8">D334</strain>
    </source>
</reference>
<dbReference type="PANTHER" id="PTHR30055">
    <property type="entry name" value="HTH-TYPE TRANSCRIPTIONAL REGULATOR RUTR"/>
    <property type="match status" value="1"/>
</dbReference>
<dbReference type="GO" id="GO:0000976">
    <property type="term" value="F:transcription cis-regulatory region binding"/>
    <property type="evidence" value="ECO:0007669"/>
    <property type="project" value="TreeGrafter"/>
</dbReference>
<dbReference type="GO" id="GO:0003700">
    <property type="term" value="F:DNA-binding transcription factor activity"/>
    <property type="evidence" value="ECO:0007669"/>
    <property type="project" value="TreeGrafter"/>
</dbReference>
<proteinExistence type="predicted"/>
<evidence type="ECO:0000256" key="2">
    <source>
        <dbReference type="ARBA" id="ARBA00022491"/>
    </source>
</evidence>
<dbReference type="Proteomes" id="UP000830925">
    <property type="component" value="Chromosome"/>
</dbReference>
<dbReference type="Gene3D" id="1.10.10.60">
    <property type="entry name" value="Homeodomain-like"/>
    <property type="match status" value="1"/>
</dbReference>
<dbReference type="InterPro" id="IPR036271">
    <property type="entry name" value="Tet_transcr_reg_TetR-rel_C_sf"/>
</dbReference>
<dbReference type="Pfam" id="PF02909">
    <property type="entry name" value="TetR_C_1"/>
    <property type="match status" value="1"/>
</dbReference>
<protein>
    <submittedName>
        <fullName evidence="8">Tetracycline resistance transcriptional repressor TetR</fullName>
    </submittedName>
</protein>
<dbReference type="InterPro" id="IPR009057">
    <property type="entry name" value="Homeodomain-like_sf"/>
</dbReference>
<dbReference type="SUPFAM" id="SSF46689">
    <property type="entry name" value="Homeodomain-like"/>
    <property type="match status" value="1"/>
</dbReference>
<dbReference type="PANTHER" id="PTHR30055:SF151">
    <property type="entry name" value="TRANSCRIPTIONAL REGULATORY PROTEIN"/>
    <property type="match status" value="1"/>
</dbReference>
<evidence type="ECO:0000313" key="8">
    <source>
        <dbReference type="EMBL" id="UPL20791.1"/>
    </source>
</evidence>
<dbReference type="Gene3D" id="1.10.357.10">
    <property type="entry name" value="Tetracycline Repressor, domain 2"/>
    <property type="match status" value="1"/>
</dbReference>